<evidence type="ECO:0000256" key="1">
    <source>
        <dbReference type="SAM" id="Phobius"/>
    </source>
</evidence>
<dbReference type="KEGG" id="csal:NBC122_02575"/>
<dbReference type="EMBL" id="CP037954">
    <property type="protein sequence ID" value="QBO59379.1"/>
    <property type="molecule type" value="Genomic_DNA"/>
</dbReference>
<accession>A0A4P6ZI57</accession>
<keyword evidence="1" id="KW-0812">Transmembrane</keyword>
<proteinExistence type="predicted"/>
<keyword evidence="3" id="KW-1185">Reference proteome</keyword>
<dbReference type="AlphaFoldDB" id="A0A4P6ZI57"/>
<feature type="transmembrane region" description="Helical" evidence="1">
    <location>
        <begin position="21"/>
        <end position="37"/>
    </location>
</feature>
<name>A0A4P6ZI57_9FLAO</name>
<sequence>MSKKHHPLIKVWNMHPGKRSLIPVIIAFLLTVLQVIAP</sequence>
<evidence type="ECO:0000313" key="3">
    <source>
        <dbReference type="Proteomes" id="UP000294419"/>
    </source>
</evidence>
<organism evidence="2 3">
    <name type="scientific">Chryseobacterium salivictor</name>
    <dbReference type="NCBI Taxonomy" id="2547600"/>
    <lineage>
        <taxon>Bacteria</taxon>
        <taxon>Pseudomonadati</taxon>
        <taxon>Bacteroidota</taxon>
        <taxon>Flavobacteriia</taxon>
        <taxon>Flavobacteriales</taxon>
        <taxon>Weeksellaceae</taxon>
        <taxon>Chryseobacterium group</taxon>
        <taxon>Chryseobacterium</taxon>
    </lineage>
</organism>
<keyword evidence="1" id="KW-1133">Transmembrane helix</keyword>
<dbReference type="Proteomes" id="UP000294419">
    <property type="component" value="Chromosome"/>
</dbReference>
<protein>
    <submittedName>
        <fullName evidence="2">Uncharacterized protein</fullName>
    </submittedName>
</protein>
<keyword evidence="1" id="KW-0472">Membrane</keyword>
<reference evidence="2 3" key="1">
    <citation type="submission" date="2019-03" db="EMBL/GenBank/DDBJ databases">
        <authorList>
            <person name="Kim H."/>
            <person name="Yu S.-M."/>
        </authorList>
    </citation>
    <scope>NUCLEOTIDE SEQUENCE [LARGE SCALE GENOMIC DNA]</scope>
    <source>
        <strain evidence="2 3">NBC122</strain>
    </source>
</reference>
<gene>
    <name evidence="2" type="ORF">NBC122_02575</name>
</gene>
<evidence type="ECO:0000313" key="2">
    <source>
        <dbReference type="EMBL" id="QBO59379.1"/>
    </source>
</evidence>